<dbReference type="InterPro" id="IPR027417">
    <property type="entry name" value="P-loop_NTPase"/>
</dbReference>
<dbReference type="HOGENOM" id="CLU_1018159_0_0_0"/>
<dbReference type="EMBL" id="CP005957">
    <property type="protein sequence ID" value="AGL62685.1"/>
    <property type="molecule type" value="Genomic_DNA"/>
</dbReference>
<dbReference type="STRING" id="1332188.L336_0986"/>
<gene>
    <name evidence="1" type="ORF">L336_0986</name>
</gene>
<dbReference type="KEGG" id="saal:L336_0986"/>
<dbReference type="Gene3D" id="3.40.50.300">
    <property type="entry name" value="P-loop containing nucleotide triphosphate hydrolases"/>
    <property type="match status" value="1"/>
</dbReference>
<evidence type="ECO:0000313" key="2">
    <source>
        <dbReference type="Proteomes" id="UP000013893"/>
    </source>
</evidence>
<dbReference type="Proteomes" id="UP000013893">
    <property type="component" value="Chromosome"/>
</dbReference>
<reference evidence="1 2" key="1">
    <citation type="journal article" date="2013" name="Nat. Biotechnol.">
        <title>Genome sequences of rare, uncultured bacteria obtained by differential coverage binning of multiple metagenomes.</title>
        <authorList>
            <person name="Albertsen M."/>
            <person name="Hugenholtz P."/>
            <person name="Skarshewski A."/>
            <person name="Nielsen K.L."/>
            <person name="Tyson G.W."/>
            <person name="Nielsen P.H."/>
        </authorList>
    </citation>
    <scope>NUCLEOTIDE SEQUENCE [LARGE SCALE GENOMIC DNA]</scope>
    <source>
        <strain evidence="1">TM71</strain>
    </source>
</reference>
<evidence type="ECO:0008006" key="3">
    <source>
        <dbReference type="Google" id="ProtNLM"/>
    </source>
</evidence>
<protein>
    <recommendedName>
        <fullName evidence="3">DNA-directed DNA polymerase</fullName>
    </recommendedName>
</protein>
<dbReference type="PANTHER" id="PTHR11669">
    <property type="entry name" value="REPLICATION FACTOR C / DNA POLYMERASE III GAMMA-TAU SUBUNIT"/>
    <property type="match status" value="1"/>
</dbReference>
<dbReference type="Pfam" id="PF13177">
    <property type="entry name" value="DNA_pol3_delta2"/>
    <property type="match status" value="1"/>
</dbReference>
<name>R4PWM8_9BACT</name>
<accession>R4PWM8</accession>
<organism evidence="1 2">
    <name type="scientific">Candidatus Saccharimonas aalborgensis</name>
    <dbReference type="NCBI Taxonomy" id="1332188"/>
    <lineage>
        <taxon>Bacteria</taxon>
        <taxon>Candidatus Saccharimonadota</taxon>
        <taxon>Candidatus Saccharimonadia</taxon>
        <taxon>Candidatus Saccharimonadales</taxon>
        <taxon>Candidatus Saccharimonadaceae</taxon>
        <taxon>Candidatus Saccharimonas</taxon>
    </lineage>
</organism>
<dbReference type="SUPFAM" id="SSF52540">
    <property type="entry name" value="P-loop containing nucleoside triphosphate hydrolases"/>
    <property type="match status" value="1"/>
</dbReference>
<dbReference type="AlphaFoldDB" id="R4PWM8"/>
<dbReference type="PANTHER" id="PTHR11669:SF8">
    <property type="entry name" value="DNA POLYMERASE III SUBUNIT DELTA"/>
    <property type="match status" value="1"/>
</dbReference>
<evidence type="ECO:0000313" key="1">
    <source>
        <dbReference type="EMBL" id="AGL62685.1"/>
    </source>
</evidence>
<sequence length="276" mass="30164">MSSHHVYNSATVAAIRRLKQTTPHGLLLVGPTGVGLMTAARGIAGTAIAGVISPTTVDGQPDNEKGVIRVEQIRELYRQTRTIAPHDQVYILDQADTMNHSAQNAFLKLLEEPNEHIKFILLAHKPQLLLATVLSRVQQVTVLPIDRTQSRQLLNSLGITDESTIQKMLFLAEGLPGELTRLVEDTAYFSVQAKNIGDARILLQGSAYEKVVLIHNYATDRTAALTLLQSALIIMKRSLSSAPTKELIERCEQYAAAHSAISANGNVRIHLLSLVV</sequence>
<dbReference type="GO" id="GO:0006261">
    <property type="term" value="P:DNA-templated DNA replication"/>
    <property type="evidence" value="ECO:0007669"/>
    <property type="project" value="TreeGrafter"/>
</dbReference>
<proteinExistence type="predicted"/>
<dbReference type="InterPro" id="IPR050238">
    <property type="entry name" value="DNA_Rep/Repair_Clamp_Loader"/>
</dbReference>
<keyword evidence="2" id="KW-1185">Reference proteome</keyword>